<evidence type="ECO:0000256" key="2">
    <source>
        <dbReference type="SAM" id="SignalP"/>
    </source>
</evidence>
<keyword evidence="2" id="KW-0732">Signal</keyword>
<proteinExistence type="predicted"/>
<evidence type="ECO:0000313" key="4">
    <source>
        <dbReference type="Proteomes" id="UP001596222"/>
    </source>
</evidence>
<reference evidence="4" key="1">
    <citation type="journal article" date="2019" name="Int. J. Syst. Evol. Microbiol.">
        <title>The Global Catalogue of Microorganisms (GCM) 10K type strain sequencing project: providing services to taxonomists for standard genome sequencing and annotation.</title>
        <authorList>
            <consortium name="The Broad Institute Genomics Platform"/>
            <consortium name="The Broad Institute Genome Sequencing Center for Infectious Disease"/>
            <person name="Wu L."/>
            <person name="Ma J."/>
        </authorList>
    </citation>
    <scope>NUCLEOTIDE SEQUENCE [LARGE SCALE GENOMIC DNA]</scope>
    <source>
        <strain evidence="4">CGMCC 4.1641</strain>
    </source>
</reference>
<feature type="region of interest" description="Disordered" evidence="1">
    <location>
        <begin position="228"/>
        <end position="260"/>
    </location>
</feature>
<comment type="caution">
    <text evidence="3">The sequence shown here is derived from an EMBL/GenBank/DDBJ whole genome shotgun (WGS) entry which is preliminary data.</text>
</comment>
<evidence type="ECO:0008006" key="5">
    <source>
        <dbReference type="Google" id="ProtNLM"/>
    </source>
</evidence>
<dbReference type="Proteomes" id="UP001596222">
    <property type="component" value="Unassembled WGS sequence"/>
</dbReference>
<dbReference type="Gene3D" id="2.50.20.20">
    <property type="match status" value="1"/>
</dbReference>
<evidence type="ECO:0000313" key="3">
    <source>
        <dbReference type="EMBL" id="MFC5146227.1"/>
    </source>
</evidence>
<accession>A0ABV9ZXW9</accession>
<keyword evidence="4" id="KW-1185">Reference proteome</keyword>
<name>A0ABV9ZXW9_9ACTN</name>
<sequence length="260" mass="26654">MRTRKAALVGALCAGLSVALTACGGGGGAKDPDAGTNGVGRLDPAKIQDKARSAAREASSVHLSGSVVSQGRTYKLDMRLKRDGGTGRVASDASTFELLRVGDELFLKAPAAFWSRGDKDAKDGKGDGAAAAGKLEKKYVKVPTGDPAYQQFKGFTDKDVLLDGLIGLHGKLARGEHGTVAGVPTIRVNGAGGSGGTLDVSLMDTPYPLRVRRAGGAGQLELSDWGKDFALTPPPKQDTVDYGKRIPAAGEGASLPGPAK</sequence>
<dbReference type="PROSITE" id="PS51257">
    <property type="entry name" value="PROKAR_LIPOPROTEIN"/>
    <property type="match status" value="1"/>
</dbReference>
<feature type="chain" id="PRO_5046045893" description="Lipoprotein" evidence="2">
    <location>
        <begin position="23"/>
        <end position="260"/>
    </location>
</feature>
<gene>
    <name evidence="3" type="ORF">ACFPP6_16290</name>
</gene>
<organism evidence="3 4">
    <name type="scientific">Streptomyces aureoversilis</name>
    <dbReference type="NCBI Taxonomy" id="67277"/>
    <lineage>
        <taxon>Bacteria</taxon>
        <taxon>Bacillati</taxon>
        <taxon>Actinomycetota</taxon>
        <taxon>Actinomycetes</taxon>
        <taxon>Kitasatosporales</taxon>
        <taxon>Streptomycetaceae</taxon>
        <taxon>Streptomyces</taxon>
    </lineage>
</organism>
<feature type="signal peptide" evidence="2">
    <location>
        <begin position="1"/>
        <end position="22"/>
    </location>
</feature>
<evidence type="ECO:0000256" key="1">
    <source>
        <dbReference type="SAM" id="MobiDB-lite"/>
    </source>
</evidence>
<dbReference type="RefSeq" id="WP_382042253.1">
    <property type="nucleotide sequence ID" value="NZ_JBHSKJ010000008.1"/>
</dbReference>
<protein>
    <recommendedName>
        <fullName evidence="5">Lipoprotein</fullName>
    </recommendedName>
</protein>
<dbReference type="EMBL" id="JBHSKJ010000008">
    <property type="protein sequence ID" value="MFC5146227.1"/>
    <property type="molecule type" value="Genomic_DNA"/>
</dbReference>